<keyword evidence="3" id="KW-1185">Reference proteome</keyword>
<name>A0A0S4QRW3_9ACTN</name>
<feature type="compositionally biased region" description="Low complexity" evidence="1">
    <location>
        <begin position="116"/>
        <end position="135"/>
    </location>
</feature>
<proteinExistence type="predicted"/>
<protein>
    <submittedName>
        <fullName evidence="2">Uncharacterized protein</fullName>
    </submittedName>
</protein>
<accession>A0A0S4QRW3</accession>
<feature type="compositionally biased region" description="Low complexity" evidence="1">
    <location>
        <begin position="89"/>
        <end position="101"/>
    </location>
</feature>
<evidence type="ECO:0000313" key="3">
    <source>
        <dbReference type="Proteomes" id="UP000198802"/>
    </source>
</evidence>
<evidence type="ECO:0000313" key="2">
    <source>
        <dbReference type="EMBL" id="CUU58373.1"/>
    </source>
</evidence>
<feature type="region of interest" description="Disordered" evidence="1">
    <location>
        <begin position="89"/>
        <end position="135"/>
    </location>
</feature>
<reference evidence="3" key="1">
    <citation type="submission" date="2015-11" db="EMBL/GenBank/DDBJ databases">
        <authorList>
            <person name="Varghese N."/>
        </authorList>
    </citation>
    <scope>NUCLEOTIDE SEQUENCE [LARGE SCALE GENOMIC DNA]</scope>
    <source>
        <strain evidence="3">DSM 45899</strain>
    </source>
</reference>
<dbReference type="EMBL" id="FAOZ01000019">
    <property type="protein sequence ID" value="CUU58373.1"/>
    <property type="molecule type" value="Genomic_DNA"/>
</dbReference>
<organism evidence="2 3">
    <name type="scientific">Parafrankia irregularis</name>
    <dbReference type="NCBI Taxonomy" id="795642"/>
    <lineage>
        <taxon>Bacteria</taxon>
        <taxon>Bacillati</taxon>
        <taxon>Actinomycetota</taxon>
        <taxon>Actinomycetes</taxon>
        <taxon>Frankiales</taxon>
        <taxon>Frankiaceae</taxon>
        <taxon>Parafrankia</taxon>
    </lineage>
</organism>
<dbReference type="Proteomes" id="UP000198802">
    <property type="component" value="Unassembled WGS sequence"/>
</dbReference>
<evidence type="ECO:0000256" key="1">
    <source>
        <dbReference type="SAM" id="MobiDB-lite"/>
    </source>
</evidence>
<dbReference type="RefSeq" id="WP_091281637.1">
    <property type="nucleotide sequence ID" value="NZ_FAOZ01000019.1"/>
</dbReference>
<sequence>MTVCGLLRLDGADVRRSELTGMLAASSIGLPAARRVHLDGSFGVVTAADDAVGSMPPVLVGPAGLVIVIVHHGAGARVVRVGRAGGARAAAPTSQAGAATGPFRTAGSIGGVGPPGRRAASDGSDGSSAGTGSVTVLRPAGLRPVGLRPADAGESLPAVDAADAAGGVDAGAPWREPTGDGAWDERTHGVRAADALMASYRAAGQRALGTLDEHLLAIVWEPTRRRLIVSRGGRRADDLVVWSDGRYFAFGAEPGQVLAVGSLGSVRPRRLAAGETLPVTVATRLRRPPATDFLPQGAESAVLDSPVT</sequence>
<dbReference type="AlphaFoldDB" id="A0A0S4QRW3"/>
<gene>
    <name evidence="2" type="ORF">Ga0074812_1195</name>
</gene>